<comment type="caution">
    <text evidence="2">The sequence shown here is derived from an EMBL/GenBank/DDBJ whole genome shotgun (WGS) entry which is preliminary data.</text>
</comment>
<organism evidence="2 3">
    <name type="scientific">Alosa alosa</name>
    <name type="common">allis shad</name>
    <dbReference type="NCBI Taxonomy" id="278164"/>
    <lineage>
        <taxon>Eukaryota</taxon>
        <taxon>Metazoa</taxon>
        <taxon>Chordata</taxon>
        <taxon>Craniata</taxon>
        <taxon>Vertebrata</taxon>
        <taxon>Euteleostomi</taxon>
        <taxon>Actinopterygii</taxon>
        <taxon>Neopterygii</taxon>
        <taxon>Teleostei</taxon>
        <taxon>Clupei</taxon>
        <taxon>Clupeiformes</taxon>
        <taxon>Clupeoidei</taxon>
        <taxon>Clupeidae</taxon>
        <taxon>Alosa</taxon>
    </lineage>
</organism>
<feature type="compositionally biased region" description="Basic and acidic residues" evidence="1">
    <location>
        <begin position="66"/>
        <end position="86"/>
    </location>
</feature>
<feature type="region of interest" description="Disordered" evidence="1">
    <location>
        <begin position="57"/>
        <end position="110"/>
    </location>
</feature>
<dbReference type="AlphaFoldDB" id="A0AAV6GMB2"/>
<evidence type="ECO:0000313" key="3">
    <source>
        <dbReference type="Proteomes" id="UP000823561"/>
    </source>
</evidence>
<keyword evidence="3" id="KW-1185">Reference proteome</keyword>
<evidence type="ECO:0000256" key="1">
    <source>
        <dbReference type="SAM" id="MobiDB-lite"/>
    </source>
</evidence>
<gene>
    <name evidence="2" type="ORF">AALO_G00136890</name>
</gene>
<evidence type="ECO:0000313" key="2">
    <source>
        <dbReference type="EMBL" id="KAG5274492.1"/>
    </source>
</evidence>
<protein>
    <submittedName>
        <fullName evidence="2">Uncharacterized protein</fullName>
    </submittedName>
</protein>
<name>A0AAV6GMB2_9TELE</name>
<dbReference type="EMBL" id="JADWDJ010000010">
    <property type="protein sequence ID" value="KAG5274492.1"/>
    <property type="molecule type" value="Genomic_DNA"/>
</dbReference>
<reference evidence="2" key="1">
    <citation type="submission" date="2020-10" db="EMBL/GenBank/DDBJ databases">
        <title>Chromosome-scale genome assembly of the Allis shad, Alosa alosa.</title>
        <authorList>
            <person name="Margot Z."/>
            <person name="Christophe K."/>
            <person name="Cabau C."/>
            <person name="Louis A."/>
            <person name="Berthelot C."/>
            <person name="Parey E."/>
            <person name="Roest Crollius H."/>
            <person name="Montfort J."/>
            <person name="Robinson-Rechavi M."/>
            <person name="Bucao C."/>
            <person name="Bouchez O."/>
            <person name="Gislard M."/>
            <person name="Lluch J."/>
            <person name="Milhes M."/>
            <person name="Lampietro C."/>
            <person name="Lopez Roques C."/>
            <person name="Donnadieu C."/>
            <person name="Braasch I."/>
            <person name="Desvignes T."/>
            <person name="Postlethwait J."/>
            <person name="Bobe J."/>
            <person name="Guiguen Y."/>
        </authorList>
    </citation>
    <scope>NUCLEOTIDE SEQUENCE</scope>
    <source>
        <strain evidence="2">M-15738</strain>
        <tissue evidence="2">Blood</tissue>
    </source>
</reference>
<dbReference type="Proteomes" id="UP000823561">
    <property type="component" value="Chromosome 10"/>
</dbReference>
<accession>A0AAV6GMB2</accession>
<proteinExistence type="predicted"/>
<sequence>MQCESPLAAPAGLWFPGGAARCTSGQAACNGGPRPHWGLGFAGERRRGWRRARSFERQGDLALKGPDGRTKLEQDKTVSIHGEKSSAKSRHSAPSSPEVKQQQGFGYKRG</sequence>